<dbReference type="VEuPathDB" id="FungiDB:RhiirFUN_008453"/>
<proteinExistence type="predicted"/>
<dbReference type="EMBL" id="LLXL01001303">
    <property type="protein sequence ID" value="PKK65241.1"/>
    <property type="molecule type" value="Genomic_DNA"/>
</dbReference>
<feature type="compositionally biased region" description="Polar residues" evidence="1">
    <location>
        <begin position="152"/>
        <end position="164"/>
    </location>
</feature>
<protein>
    <recommendedName>
        <fullName evidence="4">MULE transposase domain-containing protein</fullName>
    </recommendedName>
</protein>
<reference evidence="2 3" key="1">
    <citation type="submission" date="2016-04" db="EMBL/GenBank/DDBJ databases">
        <title>Genome analyses suggest a sexual origin of heterokaryosis in a supposedly ancient asexual fungus.</title>
        <authorList>
            <person name="Ropars J."/>
            <person name="Sedzielewska K."/>
            <person name="Noel J."/>
            <person name="Charron P."/>
            <person name="Farinelli L."/>
            <person name="Marton T."/>
            <person name="Kruger M."/>
            <person name="Pelin A."/>
            <person name="Brachmann A."/>
            <person name="Corradi N."/>
        </authorList>
    </citation>
    <scope>NUCLEOTIDE SEQUENCE [LARGE SCALE GENOMIC DNA]</scope>
    <source>
        <strain evidence="2 3">C2</strain>
    </source>
</reference>
<evidence type="ECO:0000313" key="3">
    <source>
        <dbReference type="Proteomes" id="UP000233469"/>
    </source>
</evidence>
<feature type="region of interest" description="Disordered" evidence="1">
    <location>
        <begin position="152"/>
        <end position="178"/>
    </location>
</feature>
<dbReference type="AlphaFoldDB" id="A0A2N1MUC1"/>
<sequence length="178" mass="20520">MSDLPSSYTTPDAFADLQPILQEDCQRCLPYQPPLLHLNETVVMTDCDHKERRALIEIWPNIHLILCLFHVLQSWKNKLKSVSWTPWRQLVVYYTPDPNRDEAASRILHIHQNNETPLLPSQDPHHNPKTPSLMPQDALHSHKTPLLLSQQQDSLHNPETTLTPPNDPGKTTLPKIHH</sequence>
<evidence type="ECO:0000256" key="1">
    <source>
        <dbReference type="SAM" id="MobiDB-lite"/>
    </source>
</evidence>
<gene>
    <name evidence="2" type="ORF">RhiirC2_715704</name>
</gene>
<organism evidence="2 3">
    <name type="scientific">Rhizophagus irregularis</name>
    <dbReference type="NCBI Taxonomy" id="588596"/>
    <lineage>
        <taxon>Eukaryota</taxon>
        <taxon>Fungi</taxon>
        <taxon>Fungi incertae sedis</taxon>
        <taxon>Mucoromycota</taxon>
        <taxon>Glomeromycotina</taxon>
        <taxon>Glomeromycetes</taxon>
        <taxon>Glomerales</taxon>
        <taxon>Glomeraceae</taxon>
        <taxon>Rhizophagus</taxon>
    </lineage>
</organism>
<evidence type="ECO:0008006" key="4">
    <source>
        <dbReference type="Google" id="ProtNLM"/>
    </source>
</evidence>
<accession>A0A2N1MUC1</accession>
<name>A0A2N1MUC1_9GLOM</name>
<feature type="region of interest" description="Disordered" evidence="1">
    <location>
        <begin position="115"/>
        <end position="137"/>
    </location>
</feature>
<reference evidence="2 3" key="2">
    <citation type="submission" date="2017-10" db="EMBL/GenBank/DDBJ databases">
        <title>Extensive intraspecific genome diversity in a model arbuscular mycorrhizal fungus.</title>
        <authorList>
            <person name="Chen E.C.H."/>
            <person name="Morin E."/>
            <person name="Baudet D."/>
            <person name="Noel J."/>
            <person name="Ndikumana S."/>
            <person name="Charron P."/>
            <person name="St-Onge C."/>
            <person name="Giorgi J."/>
            <person name="Grigoriev I.V."/>
            <person name="Roux C."/>
            <person name="Martin F.M."/>
            <person name="Corradi N."/>
        </authorList>
    </citation>
    <scope>NUCLEOTIDE SEQUENCE [LARGE SCALE GENOMIC DNA]</scope>
    <source>
        <strain evidence="2 3">C2</strain>
    </source>
</reference>
<evidence type="ECO:0000313" key="2">
    <source>
        <dbReference type="EMBL" id="PKK65241.1"/>
    </source>
</evidence>
<dbReference type="VEuPathDB" id="FungiDB:FUN_008085"/>
<dbReference type="VEuPathDB" id="FungiDB:RhiirA1_455686"/>
<dbReference type="Proteomes" id="UP000233469">
    <property type="component" value="Unassembled WGS sequence"/>
</dbReference>
<comment type="caution">
    <text evidence="2">The sequence shown here is derived from an EMBL/GenBank/DDBJ whole genome shotgun (WGS) entry which is preliminary data.</text>
</comment>